<dbReference type="GO" id="GO:0009243">
    <property type="term" value="P:O antigen biosynthetic process"/>
    <property type="evidence" value="ECO:0007669"/>
    <property type="project" value="InterPro"/>
</dbReference>
<protein>
    <submittedName>
        <fullName evidence="2">Glucose-1-phosphate cytidylyltransferase</fullName>
    </submittedName>
</protein>
<dbReference type="InterPro" id="IPR029044">
    <property type="entry name" value="Nucleotide-diphossugar_trans"/>
</dbReference>
<keyword evidence="2" id="KW-0548">Nucleotidyltransferase</keyword>
<comment type="caution">
    <text evidence="2">The sequence shown here is derived from an EMBL/GenBank/DDBJ whole genome shotgun (WGS) entry which is preliminary data.</text>
</comment>
<dbReference type="STRING" id="1518501.CQ10_09760"/>
<feature type="domain" description="Nucleotidyl transferase" evidence="1">
    <location>
        <begin position="2"/>
        <end position="203"/>
    </location>
</feature>
<dbReference type="PANTHER" id="PTHR47183:SF1">
    <property type="entry name" value="GLUCOSE-1-PHOSPHATE CYTIDYLYLTRANSFERASE"/>
    <property type="match status" value="1"/>
</dbReference>
<organism evidence="2 3">
    <name type="scientific">Bradyrhizobium valentinum</name>
    <dbReference type="NCBI Taxonomy" id="1518501"/>
    <lineage>
        <taxon>Bacteria</taxon>
        <taxon>Pseudomonadati</taxon>
        <taxon>Pseudomonadota</taxon>
        <taxon>Alphaproteobacteria</taxon>
        <taxon>Hyphomicrobiales</taxon>
        <taxon>Nitrobacteraceae</taxon>
        <taxon>Bradyrhizobium</taxon>
    </lineage>
</organism>
<dbReference type="EMBL" id="LLXX01000143">
    <property type="protein sequence ID" value="KRR03148.1"/>
    <property type="molecule type" value="Genomic_DNA"/>
</dbReference>
<dbReference type="Gene3D" id="3.90.550.10">
    <property type="entry name" value="Spore Coat Polysaccharide Biosynthesis Protein SpsA, Chain A"/>
    <property type="match status" value="1"/>
</dbReference>
<dbReference type="CDD" id="cd02524">
    <property type="entry name" value="G1P_cytidylyltransferase"/>
    <property type="match status" value="1"/>
</dbReference>
<dbReference type="Pfam" id="PF00483">
    <property type="entry name" value="NTP_transferase"/>
    <property type="match status" value="1"/>
</dbReference>
<name>A0A0R3M1D3_9BRAD</name>
<dbReference type="InterPro" id="IPR013446">
    <property type="entry name" value="G1P_cyt_trans-like"/>
</dbReference>
<dbReference type="OrthoDB" id="9801810at2"/>
<evidence type="ECO:0000313" key="3">
    <source>
        <dbReference type="Proteomes" id="UP000051913"/>
    </source>
</evidence>
<evidence type="ECO:0000259" key="1">
    <source>
        <dbReference type="Pfam" id="PF00483"/>
    </source>
</evidence>
<keyword evidence="3" id="KW-1185">Reference proteome</keyword>
<dbReference type="GO" id="GO:0047343">
    <property type="term" value="F:glucose-1-phosphate cytidylyltransferase activity"/>
    <property type="evidence" value="ECO:0007669"/>
    <property type="project" value="InterPro"/>
</dbReference>
<dbReference type="AlphaFoldDB" id="A0A0R3M1D3"/>
<dbReference type="SUPFAM" id="SSF53448">
    <property type="entry name" value="Nucleotide-diphospho-sugar transferases"/>
    <property type="match status" value="1"/>
</dbReference>
<proteinExistence type="predicted"/>
<sequence>MKVVVFAGGLGTRLSEETAIRPKPMVEIGGRPIIWHIMQCYANYGLSDFVVLGGYKVEFIRQYFLNYRLHSSDFTIDMSNGEILWCVSKGVPWRVTVLDTGLDTMTGGRMKRARNIIGNDTFCLTYGDGVSDVDIGKLIAFHREGGAWATVTTVEPPGRFGVLNFADDGKKIASFREKDGRDVGLVNAGFFVCEPEVFDLIDDDATVWEQAPMRRLVDAGQLRGYHHSGFWQSMDTLRDKQALEDFWAKGNAPWKVWND</sequence>
<gene>
    <name evidence="2" type="ORF">CP49_04175</name>
</gene>
<dbReference type="Proteomes" id="UP000051913">
    <property type="component" value="Unassembled WGS sequence"/>
</dbReference>
<dbReference type="InterPro" id="IPR005835">
    <property type="entry name" value="NTP_transferase_dom"/>
</dbReference>
<evidence type="ECO:0000313" key="2">
    <source>
        <dbReference type="EMBL" id="KRR03148.1"/>
    </source>
</evidence>
<dbReference type="RefSeq" id="WP_057852916.1">
    <property type="nucleotide sequence ID" value="NZ_LLXX01000143.1"/>
</dbReference>
<dbReference type="PANTHER" id="PTHR47183">
    <property type="entry name" value="GLUCOSE-1-PHOSPHATE CYTIDYLYLTRANSFERASE-RELATED"/>
    <property type="match status" value="1"/>
</dbReference>
<dbReference type="InterPro" id="IPR046981">
    <property type="entry name" value="G1P_cyt_trans"/>
</dbReference>
<dbReference type="NCBIfam" id="TIGR02623">
    <property type="entry name" value="G1P_cyt_trans"/>
    <property type="match status" value="1"/>
</dbReference>
<accession>A0A0R3M1D3</accession>
<reference evidence="2 3" key="1">
    <citation type="submission" date="2014-03" db="EMBL/GenBank/DDBJ databases">
        <title>Bradyrhizobium valentinum sp. nov., isolated from effective nodules of Lupinus mariae-josephae, a lupine endemic of basic-lime soils in Eastern Spain.</title>
        <authorList>
            <person name="Duran D."/>
            <person name="Rey L."/>
            <person name="Navarro A."/>
            <person name="Busquets A."/>
            <person name="Imperial J."/>
            <person name="Ruiz-Argueso T."/>
        </authorList>
    </citation>
    <scope>NUCLEOTIDE SEQUENCE [LARGE SCALE GENOMIC DNA]</scope>
    <source>
        <strain evidence="2 3">LmjM3</strain>
    </source>
</reference>
<keyword evidence="2" id="KW-0808">Transferase</keyword>